<sequence length="72" mass="7825">MVRSKKSPNKSRASQSKSTPGKRNSLTAIGNTLYVECYCRNGTAGGSRKLFGELISRCKSVCHPCKEGDDND</sequence>
<keyword evidence="3" id="KW-1185">Reference proteome</keyword>
<evidence type="ECO:0000313" key="3">
    <source>
        <dbReference type="Proteomes" id="UP000593567"/>
    </source>
</evidence>
<feature type="compositionally biased region" description="Polar residues" evidence="1">
    <location>
        <begin position="10"/>
        <end position="25"/>
    </location>
</feature>
<organism evidence="2 3">
    <name type="scientific">Bugula neritina</name>
    <name type="common">Brown bryozoan</name>
    <name type="synonym">Sertularia neritina</name>
    <dbReference type="NCBI Taxonomy" id="10212"/>
    <lineage>
        <taxon>Eukaryota</taxon>
        <taxon>Metazoa</taxon>
        <taxon>Spiralia</taxon>
        <taxon>Lophotrochozoa</taxon>
        <taxon>Bryozoa</taxon>
        <taxon>Gymnolaemata</taxon>
        <taxon>Cheilostomatida</taxon>
        <taxon>Flustrina</taxon>
        <taxon>Buguloidea</taxon>
        <taxon>Bugulidae</taxon>
        <taxon>Bugula</taxon>
    </lineage>
</organism>
<accession>A0A7J7JYY3</accession>
<name>A0A7J7JYY3_BUGNE</name>
<reference evidence="2" key="1">
    <citation type="submission" date="2020-06" db="EMBL/GenBank/DDBJ databases">
        <title>Draft genome of Bugula neritina, a colonial animal packing powerful symbionts and potential medicines.</title>
        <authorList>
            <person name="Rayko M."/>
        </authorList>
    </citation>
    <scope>NUCLEOTIDE SEQUENCE [LARGE SCALE GENOMIC DNA]</scope>
    <source>
        <strain evidence="2">Kwan_BN1</strain>
    </source>
</reference>
<protein>
    <submittedName>
        <fullName evidence="2">Uncharacterized protein</fullName>
    </submittedName>
</protein>
<gene>
    <name evidence="2" type="ORF">EB796_010558</name>
</gene>
<dbReference type="EMBL" id="VXIV02001636">
    <property type="protein sequence ID" value="KAF6031143.1"/>
    <property type="molecule type" value="Genomic_DNA"/>
</dbReference>
<comment type="caution">
    <text evidence="2">The sequence shown here is derived from an EMBL/GenBank/DDBJ whole genome shotgun (WGS) entry which is preliminary data.</text>
</comment>
<evidence type="ECO:0000256" key="1">
    <source>
        <dbReference type="SAM" id="MobiDB-lite"/>
    </source>
</evidence>
<evidence type="ECO:0000313" key="2">
    <source>
        <dbReference type="EMBL" id="KAF6031143.1"/>
    </source>
</evidence>
<dbReference type="AlphaFoldDB" id="A0A7J7JYY3"/>
<dbReference type="Proteomes" id="UP000593567">
    <property type="component" value="Unassembled WGS sequence"/>
</dbReference>
<proteinExistence type="predicted"/>
<feature type="region of interest" description="Disordered" evidence="1">
    <location>
        <begin position="1"/>
        <end position="25"/>
    </location>
</feature>